<gene>
    <name evidence="6" type="ORF">L873DRAFT_1846988</name>
</gene>
<dbReference type="OrthoDB" id="5379717at2759"/>
<evidence type="ECO:0000256" key="1">
    <source>
        <dbReference type="ARBA" id="ARBA00004167"/>
    </source>
</evidence>
<evidence type="ECO:0000313" key="7">
    <source>
        <dbReference type="Proteomes" id="UP000276215"/>
    </source>
</evidence>
<keyword evidence="7" id="KW-1185">Reference proteome</keyword>
<dbReference type="EMBL" id="ML120446">
    <property type="protein sequence ID" value="RPA93811.1"/>
    <property type="molecule type" value="Genomic_DNA"/>
</dbReference>
<proteinExistence type="predicted"/>
<comment type="subcellular location">
    <subcellularLocation>
        <location evidence="1">Membrane</location>
        <topology evidence="1">Single-pass membrane protein</topology>
    </subcellularLocation>
</comment>
<feature type="transmembrane region" description="Helical" evidence="5">
    <location>
        <begin position="117"/>
        <end position="141"/>
    </location>
</feature>
<dbReference type="PANTHER" id="PTHR15549:SF26">
    <property type="entry name" value="AXIAL BUDDING PATTERN PROTEIN 2-RELATED"/>
    <property type="match status" value="1"/>
</dbReference>
<keyword evidence="4 5" id="KW-0472">Membrane</keyword>
<evidence type="ECO:0000256" key="3">
    <source>
        <dbReference type="ARBA" id="ARBA00022989"/>
    </source>
</evidence>
<evidence type="ECO:0000256" key="4">
    <source>
        <dbReference type="ARBA" id="ARBA00023136"/>
    </source>
</evidence>
<dbReference type="GO" id="GO:0016020">
    <property type="term" value="C:membrane"/>
    <property type="evidence" value="ECO:0007669"/>
    <property type="project" value="UniProtKB-SubCell"/>
</dbReference>
<organism evidence="6 7">
    <name type="scientific">Choiromyces venosus 120613-1</name>
    <dbReference type="NCBI Taxonomy" id="1336337"/>
    <lineage>
        <taxon>Eukaryota</taxon>
        <taxon>Fungi</taxon>
        <taxon>Dikarya</taxon>
        <taxon>Ascomycota</taxon>
        <taxon>Pezizomycotina</taxon>
        <taxon>Pezizomycetes</taxon>
        <taxon>Pezizales</taxon>
        <taxon>Tuberaceae</taxon>
        <taxon>Choiromyces</taxon>
    </lineage>
</organism>
<dbReference type="Proteomes" id="UP000276215">
    <property type="component" value="Unassembled WGS sequence"/>
</dbReference>
<accession>A0A3N4JAX6</accession>
<protein>
    <recommendedName>
        <fullName evidence="8">Mid2 domain-containing protein</fullName>
    </recommendedName>
</protein>
<evidence type="ECO:0000313" key="6">
    <source>
        <dbReference type="EMBL" id="RPA93811.1"/>
    </source>
</evidence>
<dbReference type="GO" id="GO:0071944">
    <property type="term" value="C:cell periphery"/>
    <property type="evidence" value="ECO:0007669"/>
    <property type="project" value="UniProtKB-ARBA"/>
</dbReference>
<keyword evidence="3 5" id="KW-1133">Transmembrane helix</keyword>
<evidence type="ECO:0000256" key="2">
    <source>
        <dbReference type="ARBA" id="ARBA00022692"/>
    </source>
</evidence>
<reference evidence="6 7" key="1">
    <citation type="journal article" date="2018" name="Nat. Ecol. Evol.">
        <title>Pezizomycetes genomes reveal the molecular basis of ectomycorrhizal truffle lifestyle.</title>
        <authorList>
            <person name="Murat C."/>
            <person name="Payen T."/>
            <person name="Noel B."/>
            <person name="Kuo A."/>
            <person name="Morin E."/>
            <person name="Chen J."/>
            <person name="Kohler A."/>
            <person name="Krizsan K."/>
            <person name="Balestrini R."/>
            <person name="Da Silva C."/>
            <person name="Montanini B."/>
            <person name="Hainaut M."/>
            <person name="Levati E."/>
            <person name="Barry K.W."/>
            <person name="Belfiori B."/>
            <person name="Cichocki N."/>
            <person name="Clum A."/>
            <person name="Dockter R.B."/>
            <person name="Fauchery L."/>
            <person name="Guy J."/>
            <person name="Iotti M."/>
            <person name="Le Tacon F."/>
            <person name="Lindquist E.A."/>
            <person name="Lipzen A."/>
            <person name="Malagnac F."/>
            <person name="Mello A."/>
            <person name="Molinier V."/>
            <person name="Miyauchi S."/>
            <person name="Poulain J."/>
            <person name="Riccioni C."/>
            <person name="Rubini A."/>
            <person name="Sitrit Y."/>
            <person name="Splivallo R."/>
            <person name="Traeger S."/>
            <person name="Wang M."/>
            <person name="Zifcakova L."/>
            <person name="Wipf D."/>
            <person name="Zambonelli A."/>
            <person name="Paolocci F."/>
            <person name="Nowrousian M."/>
            <person name="Ottonello S."/>
            <person name="Baldrian P."/>
            <person name="Spatafora J.W."/>
            <person name="Henrissat B."/>
            <person name="Nagy L.G."/>
            <person name="Aury J.M."/>
            <person name="Wincker P."/>
            <person name="Grigoriev I.V."/>
            <person name="Bonfante P."/>
            <person name="Martin F.M."/>
        </authorList>
    </citation>
    <scope>NUCLEOTIDE SEQUENCE [LARGE SCALE GENOMIC DNA]</scope>
    <source>
        <strain evidence="6 7">120613-1</strain>
    </source>
</reference>
<dbReference type="InterPro" id="IPR051694">
    <property type="entry name" value="Immunoregulatory_rcpt-like"/>
</dbReference>
<name>A0A3N4JAX6_9PEZI</name>
<keyword evidence="2 5" id="KW-0812">Transmembrane</keyword>
<sequence>MKRLFSPMRISSTSTNENSNIASTEAFPYCNTEVVPNDAVYPHCEQTENPTYTNSYYLNGNTPPIGILTATRKDPGSTSTISPGSSTTIALVTSTQSTPSETTTGASSGGHHPSGGAIAGIAVGGAVGLGALALGAFFLALKKKKPTAPTQGGNMAEYTQEQHLQQYAPQAAYGPGYAQGQGPYAPKPYPEQQLAEAPANETVPNVEYRPAWELPASNH</sequence>
<dbReference type="AlphaFoldDB" id="A0A3N4JAX6"/>
<evidence type="ECO:0000256" key="5">
    <source>
        <dbReference type="SAM" id="Phobius"/>
    </source>
</evidence>
<dbReference type="PANTHER" id="PTHR15549">
    <property type="entry name" value="PAIRED IMMUNOGLOBULIN-LIKE TYPE 2 RECEPTOR"/>
    <property type="match status" value="1"/>
</dbReference>
<evidence type="ECO:0008006" key="8">
    <source>
        <dbReference type="Google" id="ProtNLM"/>
    </source>
</evidence>